<evidence type="ECO:0000313" key="2">
    <source>
        <dbReference type="EMBL" id="JAH30567.1"/>
    </source>
</evidence>
<name>A0A0E9RP18_ANGAN</name>
<proteinExistence type="predicted"/>
<dbReference type="AlphaFoldDB" id="A0A0E9RP18"/>
<accession>A0A0E9RP18</accession>
<reference evidence="2" key="2">
    <citation type="journal article" date="2015" name="Fish Shellfish Immunol.">
        <title>Early steps in the European eel (Anguilla anguilla)-Vibrio vulnificus interaction in the gills: Role of the RtxA13 toxin.</title>
        <authorList>
            <person name="Callol A."/>
            <person name="Pajuelo D."/>
            <person name="Ebbesson L."/>
            <person name="Teles M."/>
            <person name="MacKenzie S."/>
            <person name="Amaro C."/>
        </authorList>
    </citation>
    <scope>NUCLEOTIDE SEQUENCE</scope>
</reference>
<sequence length="31" mass="3376">MHQVHDAGSLVTQTTGSKPMTRQLASRPIKV</sequence>
<dbReference type="EMBL" id="GBXM01078010">
    <property type="protein sequence ID" value="JAH30567.1"/>
    <property type="molecule type" value="Transcribed_RNA"/>
</dbReference>
<feature type="region of interest" description="Disordered" evidence="1">
    <location>
        <begin position="1"/>
        <end position="31"/>
    </location>
</feature>
<organism evidence="2">
    <name type="scientific">Anguilla anguilla</name>
    <name type="common">European freshwater eel</name>
    <name type="synonym">Muraena anguilla</name>
    <dbReference type="NCBI Taxonomy" id="7936"/>
    <lineage>
        <taxon>Eukaryota</taxon>
        <taxon>Metazoa</taxon>
        <taxon>Chordata</taxon>
        <taxon>Craniata</taxon>
        <taxon>Vertebrata</taxon>
        <taxon>Euteleostomi</taxon>
        <taxon>Actinopterygii</taxon>
        <taxon>Neopterygii</taxon>
        <taxon>Teleostei</taxon>
        <taxon>Anguilliformes</taxon>
        <taxon>Anguillidae</taxon>
        <taxon>Anguilla</taxon>
    </lineage>
</organism>
<protein>
    <submittedName>
        <fullName evidence="2">Uncharacterized protein</fullName>
    </submittedName>
</protein>
<reference evidence="2" key="1">
    <citation type="submission" date="2014-11" db="EMBL/GenBank/DDBJ databases">
        <authorList>
            <person name="Amaro Gonzalez C."/>
        </authorList>
    </citation>
    <scope>NUCLEOTIDE SEQUENCE</scope>
</reference>
<feature type="compositionally biased region" description="Polar residues" evidence="1">
    <location>
        <begin position="10"/>
        <end position="24"/>
    </location>
</feature>
<evidence type="ECO:0000256" key="1">
    <source>
        <dbReference type="SAM" id="MobiDB-lite"/>
    </source>
</evidence>